<gene>
    <name evidence="4" type="ORF">LMG18091_02255</name>
</gene>
<dbReference type="InterPro" id="IPR029058">
    <property type="entry name" value="AB_hydrolase_fold"/>
</dbReference>
<dbReference type="InterPro" id="IPR010126">
    <property type="entry name" value="Esterase_phb"/>
</dbReference>
<name>A0AAD2AYU4_9RALS</name>
<evidence type="ECO:0000313" key="4">
    <source>
        <dbReference type="EMBL" id="CAJ0696280.1"/>
    </source>
</evidence>
<dbReference type="PANTHER" id="PTHR43037:SF1">
    <property type="entry name" value="BLL1128 PROTEIN"/>
    <property type="match status" value="1"/>
</dbReference>
<sequence length="394" mass="43280">MRRFAHFECCVATKSLAHCLTNIETPCDLSESTGTIVLPSHFAAAMHRNWMKSITRLVDALTTPGFGRQSWPPKPVKPLKPTTRRDSPRRVRPTPTQGTFVREQFIYEPESPAVVARRPEYWLYTPPTRGSKPPALMVMLHGCKQSAEVLAHGTRMNALADREGFIVLYPEQPRRAHPQCCWHWYDPEHAGAREADGIAQLIEQTLEQTGADPSRVYLAGLSAGAGLAGLIALRHPKLFAALALHSGPALGVARSPASALNLMRRGARVDVVEALSSVVNVATYPGMPTMLLHGLRDEAVNPANQAQLAAQFRALNHLGDGGNVSRQTTRGEGYVLRNDMRDGECIVSLCQLTATGHAWSGGDPRYAFHTPGPDSTWLWWQFARQHVRDTALAA</sequence>
<dbReference type="GO" id="GO:0005576">
    <property type="term" value="C:extracellular region"/>
    <property type="evidence" value="ECO:0007669"/>
    <property type="project" value="InterPro"/>
</dbReference>
<organism evidence="4 5">
    <name type="scientific">Ralstonia wenshanensis</name>
    <dbReference type="NCBI Taxonomy" id="2842456"/>
    <lineage>
        <taxon>Bacteria</taxon>
        <taxon>Pseudomonadati</taxon>
        <taxon>Pseudomonadota</taxon>
        <taxon>Betaproteobacteria</taxon>
        <taxon>Burkholderiales</taxon>
        <taxon>Burkholderiaceae</taxon>
        <taxon>Ralstonia</taxon>
    </lineage>
</organism>
<evidence type="ECO:0000313" key="5">
    <source>
        <dbReference type="Proteomes" id="UP001189915"/>
    </source>
</evidence>
<dbReference type="InterPro" id="IPR050955">
    <property type="entry name" value="Plant_Biomass_Hydrol_Est"/>
</dbReference>
<dbReference type="AlphaFoldDB" id="A0AAD2AYU4"/>
<evidence type="ECO:0000256" key="2">
    <source>
        <dbReference type="ARBA" id="ARBA00022801"/>
    </source>
</evidence>
<keyword evidence="1" id="KW-0732">Signal</keyword>
<comment type="caution">
    <text evidence="4">The sequence shown here is derived from an EMBL/GenBank/DDBJ whole genome shotgun (WGS) entry which is preliminary data.</text>
</comment>
<reference evidence="4 5" key="1">
    <citation type="submission" date="2023-07" db="EMBL/GenBank/DDBJ databases">
        <authorList>
            <person name="Peeters C."/>
        </authorList>
    </citation>
    <scope>NUCLEOTIDE SEQUENCE [LARGE SCALE GENOMIC DNA]</scope>
    <source>
        <strain evidence="4 5">LMG 18091</strain>
    </source>
</reference>
<dbReference type="Proteomes" id="UP001189915">
    <property type="component" value="Unassembled WGS sequence"/>
</dbReference>
<dbReference type="EMBL" id="CATWAF010000003">
    <property type="protein sequence ID" value="CAJ0696280.1"/>
    <property type="molecule type" value="Genomic_DNA"/>
</dbReference>
<keyword evidence="5" id="KW-1185">Reference proteome</keyword>
<protein>
    <recommendedName>
        <fullName evidence="6">Esterase</fullName>
    </recommendedName>
</protein>
<proteinExistence type="predicted"/>
<dbReference type="PANTHER" id="PTHR43037">
    <property type="entry name" value="UNNAMED PRODUCT-RELATED"/>
    <property type="match status" value="1"/>
</dbReference>
<dbReference type="Gene3D" id="3.40.50.1820">
    <property type="entry name" value="alpha/beta hydrolase"/>
    <property type="match status" value="1"/>
</dbReference>
<dbReference type="GO" id="GO:0016787">
    <property type="term" value="F:hydrolase activity"/>
    <property type="evidence" value="ECO:0007669"/>
    <property type="project" value="UniProtKB-KW"/>
</dbReference>
<dbReference type="SUPFAM" id="SSF53474">
    <property type="entry name" value="alpha/beta-Hydrolases"/>
    <property type="match status" value="1"/>
</dbReference>
<dbReference type="Pfam" id="PF10503">
    <property type="entry name" value="Esterase_PHB"/>
    <property type="match status" value="1"/>
</dbReference>
<feature type="region of interest" description="Disordered" evidence="3">
    <location>
        <begin position="66"/>
        <end position="95"/>
    </location>
</feature>
<evidence type="ECO:0000256" key="3">
    <source>
        <dbReference type="SAM" id="MobiDB-lite"/>
    </source>
</evidence>
<evidence type="ECO:0008006" key="6">
    <source>
        <dbReference type="Google" id="ProtNLM"/>
    </source>
</evidence>
<dbReference type="NCBIfam" id="TIGR01840">
    <property type="entry name" value="esterase_phb"/>
    <property type="match status" value="1"/>
</dbReference>
<accession>A0AAD2AYU4</accession>
<evidence type="ECO:0000256" key="1">
    <source>
        <dbReference type="ARBA" id="ARBA00022729"/>
    </source>
</evidence>
<keyword evidence="2" id="KW-0378">Hydrolase</keyword>